<protein>
    <recommendedName>
        <fullName evidence="1">Iminophenyl-pyruvate dimer synthase domain-containing protein</fullName>
    </recommendedName>
</protein>
<sequence length="372" mass="41938">MVKILQKQIQKVRQASSASELYQPLQDAIDLEHSTIPPYLTAFYSIKSGFNQEIAALILSIVRQEMLHMTIAANVLNAIGGQPVINEPNFIPHYPGNLPGNVEPDLVVGLAPLSLSVVKNIFMRIEQPENPQEFPKEYIPISCDLAEQEAQFNFMLRTQEEYNTIGEFYQAIIDKIHLLGPDIFIGKPERQVVNEQWFAPNLLFAVTNPEEATRALMIIAEQGEGVGTSPLDSQGELAHYYKFSEIFQGYHLYQKAPFEFVYNTAQPIPLDPTGIYNLVENSKANMYVPGTMARRMVDQFNYSYTSLLNGLHKTFNGEPNYLNTVMGLMFDLKLQAQKMAETILTPEDLSSPKAWDNVDKSLAPSFEYASND</sequence>
<dbReference type="CDD" id="cd00657">
    <property type="entry name" value="Ferritin_like"/>
    <property type="match status" value="1"/>
</dbReference>
<keyword evidence="2" id="KW-0614">Plasmid</keyword>
<dbReference type="OrthoDB" id="9795032at2"/>
<geneLocation type="plasmid" evidence="2 3">
    <name>Cy782201</name>
</geneLocation>
<keyword evidence="3" id="KW-1185">Reference proteome</keyword>
<dbReference type="AlphaFoldDB" id="E0ULS0"/>
<feature type="domain" description="Iminophenyl-pyruvate dimer synthase" evidence="1">
    <location>
        <begin position="25"/>
        <end position="247"/>
    </location>
</feature>
<organism evidence="2 3">
    <name type="scientific">Gloeothece verrucosa (strain PCC 7822)</name>
    <name type="common">Cyanothece sp. (strain PCC 7822)</name>
    <dbReference type="NCBI Taxonomy" id="497965"/>
    <lineage>
        <taxon>Bacteria</taxon>
        <taxon>Bacillati</taxon>
        <taxon>Cyanobacteriota</taxon>
        <taxon>Cyanophyceae</taxon>
        <taxon>Oscillatoriophycideae</taxon>
        <taxon>Chroococcales</taxon>
        <taxon>Aphanothecaceae</taxon>
        <taxon>Gloeothece</taxon>
        <taxon>Gloeothece verrucosa</taxon>
    </lineage>
</organism>
<dbReference type="InterPro" id="IPR012347">
    <property type="entry name" value="Ferritin-like"/>
</dbReference>
<name>E0ULS0_GLOV7</name>
<proteinExistence type="predicted"/>
<reference evidence="3" key="1">
    <citation type="journal article" date="2011" name="MBio">
        <title>Novel metabolic attributes of the genus Cyanothece, comprising a group of unicellular nitrogen-fixing Cyanobacteria.</title>
        <authorList>
            <person name="Bandyopadhyay A."/>
            <person name="Elvitigala T."/>
            <person name="Welsh E."/>
            <person name="Stockel J."/>
            <person name="Liberton M."/>
            <person name="Min H."/>
            <person name="Sherman L.A."/>
            <person name="Pakrasi H.B."/>
        </authorList>
    </citation>
    <scope>NUCLEOTIDE SEQUENCE [LARGE SCALE GENOMIC DNA]</scope>
    <source>
        <strain evidence="3">PCC 7822</strain>
        <plasmid evidence="3">Cy782201</plasmid>
    </source>
</reference>
<dbReference type="Pfam" id="PF12902">
    <property type="entry name" value="Ferritin-like"/>
    <property type="match status" value="1"/>
</dbReference>
<dbReference type="SUPFAM" id="SSF47240">
    <property type="entry name" value="Ferritin-like"/>
    <property type="match status" value="1"/>
</dbReference>
<dbReference type="HOGENOM" id="CLU_043311_0_0_3"/>
<evidence type="ECO:0000259" key="1">
    <source>
        <dbReference type="Pfam" id="PF12902"/>
    </source>
</evidence>
<evidence type="ECO:0000313" key="2">
    <source>
        <dbReference type="EMBL" id="ADN17900.1"/>
    </source>
</evidence>
<dbReference type="Proteomes" id="UP000008206">
    <property type="component" value="Plasmid Cy782201"/>
</dbReference>
<dbReference type="Gene3D" id="1.20.1260.10">
    <property type="match status" value="1"/>
</dbReference>
<dbReference type="PANTHER" id="PTHR34400">
    <property type="match status" value="1"/>
</dbReference>
<dbReference type="RefSeq" id="WP_013334650.1">
    <property type="nucleotide sequence ID" value="NC_014533.1"/>
</dbReference>
<dbReference type="KEGG" id="cyj:Cyan7822_6054"/>
<dbReference type="InterPro" id="IPR009078">
    <property type="entry name" value="Ferritin-like_SF"/>
</dbReference>
<dbReference type="EMBL" id="CP002199">
    <property type="protein sequence ID" value="ADN17900.1"/>
    <property type="molecule type" value="Genomic_DNA"/>
</dbReference>
<accession>E0ULS0</accession>
<dbReference type="PANTHER" id="PTHR34400:SF4">
    <property type="entry name" value="MEMBRANE PROTEIN"/>
    <property type="match status" value="1"/>
</dbReference>
<gene>
    <name evidence="2" type="ordered locus">Cyan7822_6054</name>
</gene>
<dbReference type="InterPro" id="IPR026820">
    <property type="entry name" value="VioB/RebD_dom"/>
</dbReference>
<evidence type="ECO:0000313" key="3">
    <source>
        <dbReference type="Proteomes" id="UP000008206"/>
    </source>
</evidence>